<organism evidence="9 10">
    <name type="scientific">Rhodanobacter thiooxydans</name>
    <dbReference type="NCBI Taxonomy" id="416169"/>
    <lineage>
        <taxon>Bacteria</taxon>
        <taxon>Pseudomonadati</taxon>
        <taxon>Pseudomonadota</taxon>
        <taxon>Gammaproteobacteria</taxon>
        <taxon>Lysobacterales</taxon>
        <taxon>Rhodanobacteraceae</taxon>
        <taxon>Rhodanobacter</taxon>
    </lineage>
</organism>
<feature type="transmembrane region" description="Helical" evidence="7">
    <location>
        <begin position="52"/>
        <end position="68"/>
    </location>
</feature>
<comment type="subcellular location">
    <subcellularLocation>
        <location evidence="1">Cell membrane</location>
        <topology evidence="1">Multi-pass membrane protein</topology>
    </subcellularLocation>
</comment>
<name>A0A154QLY9_9GAMM</name>
<dbReference type="InterPro" id="IPR004477">
    <property type="entry name" value="ComEC_N"/>
</dbReference>
<feature type="transmembrane region" description="Helical" evidence="7">
    <location>
        <begin position="6"/>
        <end position="23"/>
    </location>
</feature>
<evidence type="ECO:0000256" key="2">
    <source>
        <dbReference type="ARBA" id="ARBA00022475"/>
    </source>
</evidence>
<dbReference type="InterPro" id="IPR001279">
    <property type="entry name" value="Metallo-B-lactamas"/>
</dbReference>
<dbReference type="EMBL" id="LVJS01000019">
    <property type="protein sequence ID" value="KZC24818.1"/>
    <property type="molecule type" value="Genomic_DNA"/>
</dbReference>
<dbReference type="SUPFAM" id="SSF56281">
    <property type="entry name" value="Metallo-hydrolase/oxidoreductase"/>
    <property type="match status" value="1"/>
</dbReference>
<dbReference type="InterPro" id="IPR004797">
    <property type="entry name" value="Competence_ComEC/Rec2"/>
</dbReference>
<dbReference type="InterPro" id="IPR025405">
    <property type="entry name" value="DUF4131"/>
</dbReference>
<evidence type="ECO:0000256" key="1">
    <source>
        <dbReference type="ARBA" id="ARBA00004651"/>
    </source>
</evidence>
<dbReference type="InterPro" id="IPR036866">
    <property type="entry name" value="RibonucZ/Hydroxyglut_hydro"/>
</dbReference>
<evidence type="ECO:0000256" key="3">
    <source>
        <dbReference type="ARBA" id="ARBA00022692"/>
    </source>
</evidence>
<dbReference type="RefSeq" id="WP_039953573.1">
    <property type="nucleotide sequence ID" value="NZ_LVJS01000019.1"/>
</dbReference>
<dbReference type="SMART" id="SM00849">
    <property type="entry name" value="Lactamase_B"/>
    <property type="match status" value="1"/>
</dbReference>
<evidence type="ECO:0000313" key="10">
    <source>
        <dbReference type="Proteomes" id="UP000076131"/>
    </source>
</evidence>
<dbReference type="Proteomes" id="UP000076131">
    <property type="component" value="Unassembled WGS sequence"/>
</dbReference>
<evidence type="ECO:0000256" key="7">
    <source>
        <dbReference type="SAM" id="Phobius"/>
    </source>
</evidence>
<dbReference type="Pfam" id="PF03772">
    <property type="entry name" value="Competence"/>
    <property type="match status" value="1"/>
</dbReference>
<evidence type="ECO:0000256" key="5">
    <source>
        <dbReference type="ARBA" id="ARBA00023136"/>
    </source>
</evidence>
<feature type="transmembrane region" description="Helical" evidence="7">
    <location>
        <begin position="375"/>
        <end position="394"/>
    </location>
</feature>
<sequence>MTRTTAIMAAPALLAGVLLVQWLPQLPPSWCLGLLLLMAGGLAWRYPRWRWLAWLLAGIAWAAWRGGLAMEARLPRALEGRDLAVIGTIAELPLAQPDASRFTLQVERATLDGQPVALRGRVTVAWYEDAPPLQPCSRWRLSLRLKRPRGLLDPGGADSERSALERGIVATGYVRDDPDNAPLAGARWCVDGVRDAVARGIAARVRDRHDAALLQAFTVGDTRGLRQRDWAVARANGVSHLIAISGFHVGVAAVFGVGLAWLVYALWPRLGLRLPRPQAQAAAALLVAALYSALAGFGLPTVRTLLMIAVVTLARCSRRGASGAHSLALALIAILLADPLAVLAAGFWLSFVGVAFLMLCLQSRGRGLRAFLHELSAGQLLMTVALLPLTLWFFGQASLVGALSNLVAVPLVSFVIVPCALSGMLLLGLCPPLAAPVLWLAARIAHAQWWLLEQMAGWPGAQWYLPAVQAHALLLAVLGALWLFLPRGVPLRWLGLLLFLPLLWPPNPSPPEGAFKVWVLDVGQGQSVLLRTRSHLLVYDAGARYPSGFDLGEAVVLPSIHALGLDRVDMLMVSHGDNDHAGGAEAVAKAFPRASRYAGEPSRLQVPMQQCVAGQAWQWDGVRFRVLNPVPGAGDRDNDSSCVLLVEGGGGRLLLTGDISAAVEPQVAAALGPGPPTVLLVPHHGSGTSSGAAFIAAVQPRLALVSAGWRNRFGHPRAQVLARYADAQVPVFDTARQGAMALDFSADAPPRREPGWRQRQARYWRE</sequence>
<dbReference type="STRING" id="416169.RHOFW104T7_06855"/>
<dbReference type="GO" id="GO:0005886">
    <property type="term" value="C:plasma membrane"/>
    <property type="evidence" value="ECO:0007669"/>
    <property type="project" value="UniProtKB-SubCell"/>
</dbReference>
<keyword evidence="5 7" id="KW-0472">Membrane</keyword>
<reference evidence="9 10" key="1">
    <citation type="journal article" date="2016" name="MBio">
        <title>Lateral Gene Transfer in a Heavy Metal-Contaminated-Groundwater Microbial Community.</title>
        <authorList>
            <person name="Hemme C.L."/>
            <person name="Green S.J."/>
            <person name="Rishishwar L."/>
            <person name="Prakash O."/>
            <person name="Pettenato A."/>
            <person name="Chakraborty R."/>
            <person name="Deutschbauer A.M."/>
            <person name="Van Nostrand J.D."/>
            <person name="Wu L."/>
            <person name="He Z."/>
            <person name="Jordan I.K."/>
            <person name="Hazen T.C."/>
            <person name="Arkin A.P."/>
            <person name="Kostka J.E."/>
            <person name="Zhou J."/>
        </authorList>
    </citation>
    <scope>NUCLEOTIDE SEQUENCE [LARGE SCALE GENOMIC DNA]</scope>
    <source>
        <strain evidence="9 10">FW104-T7</strain>
    </source>
</reference>
<evidence type="ECO:0000256" key="4">
    <source>
        <dbReference type="ARBA" id="ARBA00022989"/>
    </source>
</evidence>
<dbReference type="NCBIfam" id="TIGR00360">
    <property type="entry name" value="ComEC_N-term"/>
    <property type="match status" value="1"/>
</dbReference>
<feature type="transmembrane region" description="Helical" evidence="7">
    <location>
        <begin position="320"/>
        <end position="337"/>
    </location>
</feature>
<comment type="caution">
    <text evidence="9">The sequence shown here is derived from an EMBL/GenBank/DDBJ whole genome shotgun (WGS) entry which is preliminary data.</text>
</comment>
<feature type="domain" description="Metallo-beta-lactamase" evidence="8">
    <location>
        <begin position="524"/>
        <end position="709"/>
    </location>
</feature>
<dbReference type="GO" id="GO:0030420">
    <property type="term" value="P:establishment of competence for transformation"/>
    <property type="evidence" value="ECO:0007669"/>
    <property type="project" value="InterPro"/>
</dbReference>
<dbReference type="Pfam" id="PF00753">
    <property type="entry name" value="Lactamase_B"/>
    <property type="match status" value="1"/>
</dbReference>
<evidence type="ECO:0000256" key="6">
    <source>
        <dbReference type="SAM" id="MobiDB-lite"/>
    </source>
</evidence>
<keyword evidence="3 7" id="KW-0812">Transmembrane</keyword>
<dbReference type="eggNOG" id="COG2333">
    <property type="taxonomic scope" value="Bacteria"/>
</dbReference>
<gene>
    <name evidence="9" type="ORF">RHOFW104T7_06855</name>
</gene>
<feature type="transmembrane region" description="Helical" evidence="7">
    <location>
        <begin position="463"/>
        <end position="485"/>
    </location>
</feature>
<dbReference type="Gene3D" id="3.60.15.10">
    <property type="entry name" value="Ribonuclease Z/Hydroxyacylglutathione hydrolase-like"/>
    <property type="match status" value="1"/>
</dbReference>
<keyword evidence="4 7" id="KW-1133">Transmembrane helix</keyword>
<feature type="transmembrane region" description="Helical" evidence="7">
    <location>
        <begin position="279"/>
        <end position="299"/>
    </location>
</feature>
<dbReference type="eggNOG" id="COG0658">
    <property type="taxonomic scope" value="Bacteria"/>
</dbReference>
<accession>A0A154QLY9</accession>
<feature type="transmembrane region" description="Helical" evidence="7">
    <location>
        <begin position="343"/>
        <end position="363"/>
    </location>
</feature>
<evidence type="ECO:0000259" key="8">
    <source>
        <dbReference type="SMART" id="SM00849"/>
    </source>
</evidence>
<keyword evidence="2" id="KW-1003">Cell membrane</keyword>
<dbReference type="CDD" id="cd07731">
    <property type="entry name" value="ComA-like_MBL-fold"/>
    <property type="match status" value="1"/>
</dbReference>
<dbReference type="InterPro" id="IPR052159">
    <property type="entry name" value="Competence_DNA_uptake"/>
</dbReference>
<keyword evidence="10" id="KW-1185">Reference proteome</keyword>
<proteinExistence type="predicted"/>
<dbReference type="InterPro" id="IPR035681">
    <property type="entry name" value="ComA-like_MBL"/>
</dbReference>
<dbReference type="AlphaFoldDB" id="A0A154QLY9"/>
<feature type="region of interest" description="Disordered" evidence="6">
    <location>
        <begin position="746"/>
        <end position="766"/>
    </location>
</feature>
<dbReference type="Pfam" id="PF13567">
    <property type="entry name" value="DUF4131"/>
    <property type="match status" value="1"/>
</dbReference>
<dbReference type="PANTHER" id="PTHR30619:SF1">
    <property type="entry name" value="RECOMBINATION PROTEIN 2"/>
    <property type="match status" value="1"/>
</dbReference>
<feature type="transmembrane region" description="Helical" evidence="7">
    <location>
        <begin position="241"/>
        <end position="267"/>
    </location>
</feature>
<protein>
    <submittedName>
        <fullName evidence="9">Competence protein ComEC</fullName>
    </submittedName>
</protein>
<dbReference type="NCBIfam" id="TIGR00361">
    <property type="entry name" value="ComEC_Rec2"/>
    <property type="match status" value="1"/>
</dbReference>
<evidence type="ECO:0000313" key="9">
    <source>
        <dbReference type="EMBL" id="KZC24818.1"/>
    </source>
</evidence>
<feature type="transmembrane region" description="Helical" evidence="7">
    <location>
        <begin position="406"/>
        <end position="426"/>
    </location>
</feature>
<dbReference type="PANTHER" id="PTHR30619">
    <property type="entry name" value="DNA INTERNALIZATION/COMPETENCE PROTEIN COMEC/REC2"/>
    <property type="match status" value="1"/>
</dbReference>